<dbReference type="Gene3D" id="1.10.274.10">
    <property type="entry name" value="PtsI, HPr-binding domain"/>
    <property type="match status" value="1"/>
</dbReference>
<evidence type="ECO:0000256" key="12">
    <source>
        <dbReference type="ARBA" id="ARBA00022777"/>
    </source>
</evidence>
<evidence type="ECO:0000256" key="3">
    <source>
        <dbReference type="ARBA" id="ARBA00004496"/>
    </source>
</evidence>
<dbReference type="InterPro" id="IPR008731">
    <property type="entry name" value="PTS_EIN"/>
</dbReference>
<dbReference type="SUPFAM" id="SSF47831">
    <property type="entry name" value="Enzyme I of the PEP:sugar phosphotransferase system HPr-binding (sub)domain"/>
    <property type="match status" value="1"/>
</dbReference>
<dbReference type="Pfam" id="PF00391">
    <property type="entry name" value="PEP-utilizers"/>
    <property type="match status" value="1"/>
</dbReference>
<dbReference type="NCBIfam" id="TIGR01417">
    <property type="entry name" value="PTS_I_fam"/>
    <property type="match status" value="1"/>
</dbReference>
<dbReference type="Pfam" id="PF01590">
    <property type="entry name" value="GAF"/>
    <property type="match status" value="1"/>
</dbReference>
<keyword evidence="6" id="KW-0813">Transport</keyword>
<keyword evidence="11" id="KW-0479">Metal-binding</keyword>
<dbReference type="InterPro" id="IPR008279">
    <property type="entry name" value="PEP-util_enz_mobile_dom"/>
</dbReference>
<evidence type="ECO:0000313" key="16">
    <source>
        <dbReference type="Proteomes" id="UP000249577"/>
    </source>
</evidence>
<dbReference type="SMART" id="SM00065">
    <property type="entry name" value="GAF"/>
    <property type="match status" value="1"/>
</dbReference>
<keyword evidence="13" id="KW-0460">Magnesium</keyword>
<dbReference type="InterPro" id="IPR036637">
    <property type="entry name" value="Phosphohistidine_dom_sf"/>
</dbReference>
<sequence length="758" mass="81337">MRGAYGGPRVLLRRLREVMAEPVTAQERLDRIVVLIAANMVAEVCSVYVLRVDGDLELYATEGLNREAVHRTTMHKGEGLVGLVADEAEPVNLSDAQAHPAFSYKPETGEEIFHSFLGVPILRSGNTLGVLVVQNKSHRTYSDEEIEALQTTAMVIAEMIASGELGGAETGLEPVGRRPAHAGGSALSEGIGLGHVVLHEPRVVVKNLIAEDTATELQRLDTALAGLRASIDVMLDDGEVARAGEHRDVLEAFRMFANDRGWGRRLHEAVQTGITAEAAVERVQSDTRARMQRQTDPYLRERLHDLDDLANRLLRELVSPGKGMAPVAAELPENAIVVARSMGPAALLDYDRTKLRGLVLEEGSPSSHVAIVARALGIAAVGQIENATGLVEPGDALIVDGVSGEVHVRPTGDVERAYVDKVRFRARKQEQYRALRNAPSATRDGAEVKLLLNAGLLVDLPHIAETGAAGIGLFRTELQFMIASSMPKTAQQQQLYRAVLDAADGKPVTFRTLDVGGDKILPYMQAEAEENPALGWRAIRLGLDRPALMRTQIRALLNAAGGRDLKIMFPMVACVSEFEAGQDIVRRELARLVKHDHPVPSSVSLGAMVEVPSILFQLDELLKRADFISVGSNDLMQFLFAADRGNARVAGRFDTMSPAFLRVLAHIAARAKAAGKPVTLCGEIGARPLEAMALIGVGYRSLSMSPASVGPVKAALVDADAAELEAFIGPLVAGADGVASLRGELQAFAAKRGLQVAP</sequence>
<dbReference type="InterPro" id="IPR023151">
    <property type="entry name" value="PEP_util_CS"/>
</dbReference>
<keyword evidence="10" id="KW-0598">Phosphotransferase system</keyword>
<evidence type="ECO:0000256" key="2">
    <source>
        <dbReference type="ARBA" id="ARBA00001946"/>
    </source>
</evidence>
<dbReference type="InterPro" id="IPR050499">
    <property type="entry name" value="PEP-utilizing_PTS_enzyme"/>
</dbReference>
<evidence type="ECO:0000256" key="5">
    <source>
        <dbReference type="ARBA" id="ARBA00012232"/>
    </source>
</evidence>
<dbReference type="SUPFAM" id="SSF52009">
    <property type="entry name" value="Phosphohistidine domain"/>
    <property type="match status" value="1"/>
</dbReference>
<keyword evidence="7" id="KW-0963">Cytoplasm</keyword>
<dbReference type="InterPro" id="IPR000121">
    <property type="entry name" value="PEP_util_C"/>
</dbReference>
<keyword evidence="8" id="KW-0762">Sugar transport</keyword>
<evidence type="ECO:0000256" key="4">
    <source>
        <dbReference type="ARBA" id="ARBA00007837"/>
    </source>
</evidence>
<keyword evidence="12" id="KW-0418">Kinase</keyword>
<evidence type="ECO:0000313" key="15">
    <source>
        <dbReference type="EMBL" id="PZQ11296.1"/>
    </source>
</evidence>
<dbReference type="EC" id="2.7.3.9" evidence="5"/>
<dbReference type="GO" id="GO:0009401">
    <property type="term" value="P:phosphoenolpyruvate-dependent sugar phosphotransferase system"/>
    <property type="evidence" value="ECO:0007669"/>
    <property type="project" value="UniProtKB-KW"/>
</dbReference>
<dbReference type="InterPro" id="IPR003018">
    <property type="entry name" value="GAF"/>
</dbReference>
<dbReference type="InterPro" id="IPR006318">
    <property type="entry name" value="PTS_EI-like"/>
</dbReference>
<dbReference type="PANTHER" id="PTHR46244">
    <property type="entry name" value="PHOSPHOENOLPYRUVATE-PROTEIN PHOSPHOTRANSFERASE"/>
    <property type="match status" value="1"/>
</dbReference>
<reference evidence="15 16" key="1">
    <citation type="submission" date="2017-08" db="EMBL/GenBank/DDBJ databases">
        <title>Infants hospitalized years apart are colonized by the same room-sourced microbial strains.</title>
        <authorList>
            <person name="Brooks B."/>
            <person name="Olm M.R."/>
            <person name="Firek B.A."/>
            <person name="Baker R."/>
            <person name="Thomas B.C."/>
            <person name="Morowitz M.J."/>
            <person name="Banfield J.F."/>
        </authorList>
    </citation>
    <scope>NUCLEOTIDE SEQUENCE [LARGE SCALE GENOMIC DNA]</scope>
    <source>
        <strain evidence="15">S2_005_003_R2_43</strain>
    </source>
</reference>
<dbReference type="Gene3D" id="3.50.30.10">
    <property type="entry name" value="Phosphohistidine domain"/>
    <property type="match status" value="1"/>
</dbReference>
<comment type="cofactor">
    <cofactor evidence="2">
        <name>Mg(2+)</name>
        <dbReference type="ChEBI" id="CHEBI:18420"/>
    </cofactor>
</comment>
<evidence type="ECO:0000256" key="1">
    <source>
        <dbReference type="ARBA" id="ARBA00000683"/>
    </source>
</evidence>
<dbReference type="InterPro" id="IPR029016">
    <property type="entry name" value="GAF-like_dom_sf"/>
</dbReference>
<dbReference type="GO" id="GO:0008965">
    <property type="term" value="F:phosphoenolpyruvate-protein phosphotransferase activity"/>
    <property type="evidence" value="ECO:0007669"/>
    <property type="project" value="UniProtKB-EC"/>
</dbReference>
<name>A0A2W5K2I0_ANCNO</name>
<protein>
    <recommendedName>
        <fullName evidence="5">phosphoenolpyruvate--protein phosphotransferase</fullName>
        <ecNumber evidence="5">2.7.3.9</ecNumber>
    </recommendedName>
</protein>
<comment type="caution">
    <text evidence="15">The sequence shown here is derived from an EMBL/GenBank/DDBJ whole genome shotgun (WGS) entry which is preliminary data.</text>
</comment>
<accession>A0A2W5K2I0</accession>
<feature type="domain" description="GAF" evidence="14">
    <location>
        <begin position="24"/>
        <end position="170"/>
    </location>
</feature>
<dbReference type="InterPro" id="IPR015813">
    <property type="entry name" value="Pyrv/PenolPyrv_kinase-like_dom"/>
</dbReference>
<dbReference type="AlphaFoldDB" id="A0A2W5K2I0"/>
<keyword evidence="9 15" id="KW-0808">Transferase</keyword>
<dbReference type="GO" id="GO:0046872">
    <property type="term" value="F:metal ion binding"/>
    <property type="evidence" value="ECO:0007669"/>
    <property type="project" value="UniProtKB-KW"/>
</dbReference>
<dbReference type="PANTHER" id="PTHR46244:SF6">
    <property type="entry name" value="PHOSPHOENOLPYRUVATE-PROTEIN PHOSPHOTRANSFERASE"/>
    <property type="match status" value="1"/>
</dbReference>
<keyword evidence="15" id="KW-0670">Pyruvate</keyword>
<evidence type="ECO:0000256" key="13">
    <source>
        <dbReference type="ARBA" id="ARBA00022842"/>
    </source>
</evidence>
<gene>
    <name evidence="15" type="primary">ptsP</name>
    <name evidence="15" type="ORF">DI565_18555</name>
</gene>
<dbReference type="Gene3D" id="3.20.20.60">
    <property type="entry name" value="Phosphoenolpyruvate-binding domains"/>
    <property type="match status" value="1"/>
</dbReference>
<dbReference type="GO" id="GO:0005737">
    <property type="term" value="C:cytoplasm"/>
    <property type="evidence" value="ECO:0007669"/>
    <property type="project" value="UniProtKB-SubCell"/>
</dbReference>
<comment type="similarity">
    <text evidence="4">Belongs to the PEP-utilizing enzyme family.</text>
</comment>
<evidence type="ECO:0000256" key="9">
    <source>
        <dbReference type="ARBA" id="ARBA00022679"/>
    </source>
</evidence>
<proteinExistence type="inferred from homology"/>
<comment type="subcellular location">
    <subcellularLocation>
        <location evidence="3">Cytoplasm</location>
    </subcellularLocation>
</comment>
<evidence type="ECO:0000256" key="8">
    <source>
        <dbReference type="ARBA" id="ARBA00022597"/>
    </source>
</evidence>
<evidence type="ECO:0000256" key="7">
    <source>
        <dbReference type="ARBA" id="ARBA00022490"/>
    </source>
</evidence>
<organism evidence="15 16">
    <name type="scientific">Ancylobacter novellus</name>
    <name type="common">Thiobacillus novellus</name>
    <dbReference type="NCBI Taxonomy" id="921"/>
    <lineage>
        <taxon>Bacteria</taxon>
        <taxon>Pseudomonadati</taxon>
        <taxon>Pseudomonadota</taxon>
        <taxon>Alphaproteobacteria</taxon>
        <taxon>Hyphomicrobiales</taxon>
        <taxon>Xanthobacteraceae</taxon>
        <taxon>Ancylobacter</taxon>
    </lineage>
</organism>
<comment type="catalytic activity">
    <reaction evidence="1">
        <text>L-histidyl-[protein] + phosphoenolpyruvate = N(pros)-phospho-L-histidyl-[protein] + pyruvate</text>
        <dbReference type="Rhea" id="RHEA:23880"/>
        <dbReference type="Rhea" id="RHEA-COMP:9745"/>
        <dbReference type="Rhea" id="RHEA-COMP:9746"/>
        <dbReference type="ChEBI" id="CHEBI:15361"/>
        <dbReference type="ChEBI" id="CHEBI:29979"/>
        <dbReference type="ChEBI" id="CHEBI:58702"/>
        <dbReference type="ChEBI" id="CHEBI:64837"/>
        <dbReference type="EC" id="2.7.3.9"/>
    </reaction>
</comment>
<dbReference type="PRINTS" id="PR01736">
    <property type="entry name" value="PHPHTRNFRASE"/>
</dbReference>
<dbReference type="EMBL" id="QFPN01000012">
    <property type="protein sequence ID" value="PZQ11296.1"/>
    <property type="molecule type" value="Genomic_DNA"/>
</dbReference>
<evidence type="ECO:0000259" key="14">
    <source>
        <dbReference type="SMART" id="SM00065"/>
    </source>
</evidence>
<dbReference type="PROSITE" id="PS00742">
    <property type="entry name" value="PEP_ENZYMES_2"/>
    <property type="match status" value="1"/>
</dbReference>
<dbReference type="Pfam" id="PF05524">
    <property type="entry name" value="PEP-utilisers_N"/>
    <property type="match status" value="1"/>
</dbReference>
<evidence type="ECO:0000256" key="10">
    <source>
        <dbReference type="ARBA" id="ARBA00022683"/>
    </source>
</evidence>
<dbReference type="SUPFAM" id="SSF51621">
    <property type="entry name" value="Phosphoenolpyruvate/pyruvate domain"/>
    <property type="match status" value="1"/>
</dbReference>
<dbReference type="InterPro" id="IPR040442">
    <property type="entry name" value="Pyrv_kinase-like_dom_sf"/>
</dbReference>
<dbReference type="InterPro" id="IPR036618">
    <property type="entry name" value="PtsI_HPr-bd_sf"/>
</dbReference>
<dbReference type="SUPFAM" id="SSF55781">
    <property type="entry name" value="GAF domain-like"/>
    <property type="match status" value="1"/>
</dbReference>
<dbReference type="GO" id="GO:0016301">
    <property type="term" value="F:kinase activity"/>
    <property type="evidence" value="ECO:0007669"/>
    <property type="project" value="UniProtKB-KW"/>
</dbReference>
<evidence type="ECO:0000256" key="6">
    <source>
        <dbReference type="ARBA" id="ARBA00022448"/>
    </source>
</evidence>
<dbReference type="Pfam" id="PF02896">
    <property type="entry name" value="PEP-utilizers_C"/>
    <property type="match status" value="1"/>
</dbReference>
<dbReference type="Proteomes" id="UP000249577">
    <property type="component" value="Unassembled WGS sequence"/>
</dbReference>
<evidence type="ECO:0000256" key="11">
    <source>
        <dbReference type="ARBA" id="ARBA00022723"/>
    </source>
</evidence>
<dbReference type="Gene3D" id="3.30.450.40">
    <property type="match status" value="1"/>
</dbReference>